<name>A0A6A6XLT5_9PLEO</name>
<sequence>MADDYALPKTVIVLLVMIGAAAAVCCGYAIHSFAVGFEPGGNGIKPLSSEQGDYMREVRARNLEALAVEGHKYMRTR</sequence>
<accession>A0A6A6XLT5</accession>
<keyword evidence="1" id="KW-1133">Transmembrane helix</keyword>
<keyword evidence="1" id="KW-0812">Transmembrane</keyword>
<keyword evidence="1" id="KW-0472">Membrane</keyword>
<keyword evidence="3" id="KW-1185">Reference proteome</keyword>
<feature type="transmembrane region" description="Helical" evidence="1">
    <location>
        <begin position="12"/>
        <end position="37"/>
    </location>
</feature>
<evidence type="ECO:0000256" key="1">
    <source>
        <dbReference type="SAM" id="Phobius"/>
    </source>
</evidence>
<evidence type="ECO:0000313" key="3">
    <source>
        <dbReference type="Proteomes" id="UP000799757"/>
    </source>
</evidence>
<evidence type="ECO:0000313" key="2">
    <source>
        <dbReference type="EMBL" id="KAF2797148.1"/>
    </source>
</evidence>
<dbReference type="AlphaFoldDB" id="A0A6A6XLT5"/>
<protein>
    <submittedName>
        <fullName evidence="2">Uncharacterized protein</fullName>
    </submittedName>
</protein>
<reference evidence="2" key="1">
    <citation type="journal article" date="2020" name="Stud. Mycol.">
        <title>101 Dothideomycetes genomes: a test case for predicting lifestyles and emergence of pathogens.</title>
        <authorList>
            <person name="Haridas S."/>
            <person name="Albert R."/>
            <person name="Binder M."/>
            <person name="Bloem J."/>
            <person name="Labutti K."/>
            <person name="Salamov A."/>
            <person name="Andreopoulos B."/>
            <person name="Baker S."/>
            <person name="Barry K."/>
            <person name="Bills G."/>
            <person name="Bluhm B."/>
            <person name="Cannon C."/>
            <person name="Castanera R."/>
            <person name="Culley D."/>
            <person name="Daum C."/>
            <person name="Ezra D."/>
            <person name="Gonzalez J."/>
            <person name="Henrissat B."/>
            <person name="Kuo A."/>
            <person name="Liang C."/>
            <person name="Lipzen A."/>
            <person name="Lutzoni F."/>
            <person name="Magnuson J."/>
            <person name="Mondo S."/>
            <person name="Nolan M."/>
            <person name="Ohm R."/>
            <person name="Pangilinan J."/>
            <person name="Park H.-J."/>
            <person name="Ramirez L."/>
            <person name="Alfaro M."/>
            <person name="Sun H."/>
            <person name="Tritt A."/>
            <person name="Yoshinaga Y."/>
            <person name="Zwiers L.-H."/>
            <person name="Turgeon B."/>
            <person name="Goodwin S."/>
            <person name="Spatafora J."/>
            <person name="Crous P."/>
            <person name="Grigoriev I."/>
        </authorList>
    </citation>
    <scope>NUCLEOTIDE SEQUENCE</scope>
    <source>
        <strain evidence="2">CBS 109.77</strain>
    </source>
</reference>
<proteinExistence type="predicted"/>
<dbReference type="OrthoDB" id="4159814at2759"/>
<organism evidence="2 3">
    <name type="scientific">Melanomma pulvis-pyrius CBS 109.77</name>
    <dbReference type="NCBI Taxonomy" id="1314802"/>
    <lineage>
        <taxon>Eukaryota</taxon>
        <taxon>Fungi</taxon>
        <taxon>Dikarya</taxon>
        <taxon>Ascomycota</taxon>
        <taxon>Pezizomycotina</taxon>
        <taxon>Dothideomycetes</taxon>
        <taxon>Pleosporomycetidae</taxon>
        <taxon>Pleosporales</taxon>
        <taxon>Melanommataceae</taxon>
        <taxon>Melanomma</taxon>
    </lineage>
</organism>
<dbReference type="EMBL" id="MU001813">
    <property type="protein sequence ID" value="KAF2797148.1"/>
    <property type="molecule type" value="Genomic_DNA"/>
</dbReference>
<gene>
    <name evidence="2" type="ORF">K505DRAFT_236194</name>
</gene>
<dbReference type="Proteomes" id="UP000799757">
    <property type="component" value="Unassembled WGS sequence"/>
</dbReference>